<accession>A0A1I5WE73</accession>
<dbReference type="OrthoDB" id="9764961at2"/>
<dbReference type="GO" id="GO:0032259">
    <property type="term" value="P:methylation"/>
    <property type="evidence" value="ECO:0007669"/>
    <property type="project" value="UniProtKB-KW"/>
</dbReference>
<dbReference type="InterPro" id="IPR029063">
    <property type="entry name" value="SAM-dependent_MTases_sf"/>
</dbReference>
<evidence type="ECO:0000313" key="5">
    <source>
        <dbReference type="Proteomes" id="UP000198892"/>
    </source>
</evidence>
<dbReference type="SUPFAM" id="SSF53335">
    <property type="entry name" value="S-adenosyl-L-methionine-dependent methyltransferases"/>
    <property type="match status" value="1"/>
</dbReference>
<organism evidence="4 5">
    <name type="scientific">Salibacterium halotolerans</name>
    <dbReference type="NCBI Taxonomy" id="1884432"/>
    <lineage>
        <taxon>Bacteria</taxon>
        <taxon>Bacillati</taxon>
        <taxon>Bacillota</taxon>
        <taxon>Bacilli</taxon>
        <taxon>Bacillales</taxon>
        <taxon>Bacillaceae</taxon>
    </lineage>
</organism>
<dbReference type="InterPro" id="IPR046977">
    <property type="entry name" value="RsmC/RlmG"/>
</dbReference>
<dbReference type="PANTHER" id="PTHR47816:SF4">
    <property type="entry name" value="RIBOSOMAL RNA SMALL SUBUNIT METHYLTRANSFERASE C"/>
    <property type="match status" value="1"/>
</dbReference>
<keyword evidence="1 4" id="KW-0489">Methyltransferase</keyword>
<dbReference type="EMBL" id="FOXD01000020">
    <property type="protein sequence ID" value="SFQ17897.1"/>
    <property type="molecule type" value="Genomic_DNA"/>
</dbReference>
<protein>
    <submittedName>
        <fullName evidence="4">16S rRNA (Guanine1207-N2)-methyltransferase</fullName>
    </submittedName>
</protein>
<dbReference type="STRING" id="1884432.SAMN05518683_12027"/>
<evidence type="ECO:0000256" key="1">
    <source>
        <dbReference type="ARBA" id="ARBA00022603"/>
    </source>
</evidence>
<dbReference type="GO" id="GO:0008757">
    <property type="term" value="F:S-adenosylmethionine-dependent methyltransferase activity"/>
    <property type="evidence" value="ECO:0007669"/>
    <property type="project" value="InterPro"/>
</dbReference>
<evidence type="ECO:0000313" key="4">
    <source>
        <dbReference type="EMBL" id="SFQ17897.1"/>
    </source>
</evidence>
<dbReference type="InterPro" id="IPR007848">
    <property type="entry name" value="Small_mtfrase_dom"/>
</dbReference>
<reference evidence="5" key="1">
    <citation type="submission" date="2016-10" db="EMBL/GenBank/DDBJ databases">
        <authorList>
            <person name="Varghese N."/>
            <person name="Submissions S."/>
        </authorList>
    </citation>
    <scope>NUCLEOTIDE SEQUENCE [LARGE SCALE GENOMIC DNA]</scope>
    <source>
        <strain evidence="5">S7</strain>
    </source>
</reference>
<evidence type="ECO:0000259" key="3">
    <source>
        <dbReference type="Pfam" id="PF05175"/>
    </source>
</evidence>
<dbReference type="PANTHER" id="PTHR47816">
    <property type="entry name" value="RIBOSOMAL RNA SMALL SUBUNIT METHYLTRANSFERASE C"/>
    <property type="match status" value="1"/>
</dbReference>
<dbReference type="RefSeq" id="WP_093338595.1">
    <property type="nucleotide sequence ID" value="NZ_FOXD01000020.1"/>
</dbReference>
<dbReference type="Pfam" id="PF05175">
    <property type="entry name" value="MTS"/>
    <property type="match status" value="1"/>
</dbReference>
<dbReference type="AlphaFoldDB" id="A0A1I5WE73"/>
<proteinExistence type="predicted"/>
<evidence type="ECO:0000256" key="2">
    <source>
        <dbReference type="ARBA" id="ARBA00022679"/>
    </source>
</evidence>
<name>A0A1I5WE73_9BACI</name>
<dbReference type="CDD" id="cd02440">
    <property type="entry name" value="AdoMet_MTases"/>
    <property type="match status" value="1"/>
</dbReference>
<dbReference type="Gene3D" id="3.40.50.150">
    <property type="entry name" value="Vaccinia Virus protein VP39"/>
    <property type="match status" value="1"/>
</dbReference>
<feature type="domain" description="Methyltransferase small" evidence="3">
    <location>
        <begin position="28"/>
        <end position="194"/>
    </location>
</feature>
<keyword evidence="2 4" id="KW-0808">Transferase</keyword>
<dbReference type="Proteomes" id="UP000198892">
    <property type="component" value="Unassembled WGS sequence"/>
</dbReference>
<sequence length="199" mass="22285">MANHYFDENPEQRSDERTVTAHLRGQQMSFRSDHGVFSKREVDYGTRVLLDVYRLPDVEGDILDMGCGYGPIGLTLAAETNRTIWMADVNERALELAGRNAEEGGLFNTRVMKSNLFDELGGKTFASVLANPPVRAGKETVHTLFEEAYQHLCSGGSFWTVLQKKQGAPSAGEKLEAVFDSVHIEARKKGYYIFYAKKN</sequence>
<keyword evidence="5" id="KW-1185">Reference proteome</keyword>
<gene>
    <name evidence="4" type="ORF">SAMN05518683_12027</name>
</gene>